<dbReference type="Pfam" id="PF17832">
    <property type="entry name" value="Pre-PUA"/>
    <property type="match status" value="1"/>
</dbReference>
<dbReference type="InterPro" id="IPR041366">
    <property type="entry name" value="Pre-PUA"/>
</dbReference>
<evidence type="ECO:0000259" key="1">
    <source>
        <dbReference type="Pfam" id="PF17832"/>
    </source>
</evidence>
<gene>
    <name evidence="2" type="ORF">FCALED_LOCUS14881</name>
</gene>
<proteinExistence type="predicted"/>
<comment type="caution">
    <text evidence="2">The sequence shown here is derived from an EMBL/GenBank/DDBJ whole genome shotgun (WGS) entry which is preliminary data.</text>
</comment>
<dbReference type="AlphaFoldDB" id="A0A9N9NGK2"/>
<evidence type="ECO:0000313" key="2">
    <source>
        <dbReference type="EMBL" id="CAG8729360.1"/>
    </source>
</evidence>
<sequence>MFKKFNIKEDIATQSLVKTSVQRNIRAKILGQYNKLESVIEEVLPKKSSLALVK</sequence>
<accession>A0A9N9NGK2</accession>
<organism evidence="2 3">
    <name type="scientific">Funneliformis caledonium</name>
    <dbReference type="NCBI Taxonomy" id="1117310"/>
    <lineage>
        <taxon>Eukaryota</taxon>
        <taxon>Fungi</taxon>
        <taxon>Fungi incertae sedis</taxon>
        <taxon>Mucoromycota</taxon>
        <taxon>Glomeromycotina</taxon>
        <taxon>Glomeromycetes</taxon>
        <taxon>Glomerales</taxon>
        <taxon>Glomeraceae</taxon>
        <taxon>Funneliformis</taxon>
    </lineage>
</organism>
<reference evidence="2" key="1">
    <citation type="submission" date="2021-06" db="EMBL/GenBank/DDBJ databases">
        <authorList>
            <person name="Kallberg Y."/>
            <person name="Tangrot J."/>
            <person name="Rosling A."/>
        </authorList>
    </citation>
    <scope>NUCLEOTIDE SEQUENCE</scope>
    <source>
        <strain evidence="2">UK204</strain>
    </source>
</reference>
<dbReference type="EMBL" id="CAJVPQ010011892">
    <property type="protein sequence ID" value="CAG8729360.1"/>
    <property type="molecule type" value="Genomic_DNA"/>
</dbReference>
<evidence type="ECO:0000313" key="3">
    <source>
        <dbReference type="Proteomes" id="UP000789570"/>
    </source>
</evidence>
<dbReference type="Proteomes" id="UP000789570">
    <property type="component" value="Unassembled WGS sequence"/>
</dbReference>
<name>A0A9N9NGK2_9GLOM</name>
<feature type="domain" description="Pre-PUA" evidence="1">
    <location>
        <begin position="5"/>
        <end position="54"/>
    </location>
</feature>
<dbReference type="Gene3D" id="3.10.400.20">
    <property type="match status" value="1"/>
</dbReference>
<feature type="non-terminal residue" evidence="2">
    <location>
        <position position="1"/>
    </location>
</feature>
<protein>
    <submittedName>
        <fullName evidence="2">14815_t:CDS:1</fullName>
    </submittedName>
</protein>
<keyword evidence="3" id="KW-1185">Reference proteome</keyword>
<dbReference type="OrthoDB" id="10249667at2759"/>